<accession>A0A663F1Q7</accession>
<evidence type="ECO:0000256" key="4">
    <source>
        <dbReference type="ARBA" id="ARBA00038168"/>
    </source>
</evidence>
<comment type="similarity">
    <text evidence="4">Belongs to the cytochrome b5 family.</text>
</comment>
<dbReference type="AlphaFoldDB" id="A0A663F1Q7"/>
<keyword evidence="2" id="KW-0479">Metal-binding</keyword>
<dbReference type="Proteomes" id="UP000472275">
    <property type="component" value="Unassembled WGS sequence"/>
</dbReference>
<reference evidence="6" key="1">
    <citation type="submission" date="2025-08" db="UniProtKB">
        <authorList>
            <consortium name="Ensembl"/>
        </authorList>
    </citation>
    <scope>IDENTIFICATION</scope>
</reference>
<dbReference type="PANTHER" id="PTHR21281">
    <property type="entry name" value="CYTOCHROME B5 DOMAIN-CONTAINING PROTEIN 1"/>
    <property type="match status" value="1"/>
</dbReference>
<dbReference type="InParanoid" id="A0A663F1Q7"/>
<dbReference type="GeneTree" id="ENSGT00440000037582"/>
<keyword evidence="1" id="KW-0349">Heme</keyword>
<feature type="compositionally biased region" description="Pro residues" evidence="5">
    <location>
        <begin position="182"/>
        <end position="197"/>
    </location>
</feature>
<evidence type="ECO:0000256" key="1">
    <source>
        <dbReference type="ARBA" id="ARBA00022617"/>
    </source>
</evidence>
<keyword evidence="7" id="KW-1185">Reference proteome</keyword>
<dbReference type="Ensembl" id="ENSACCT00020019535.1">
    <property type="protein sequence ID" value="ENSACCP00020018715.1"/>
    <property type="gene ID" value="ENSACCG00020012867.1"/>
</dbReference>
<dbReference type="InterPro" id="IPR052320">
    <property type="entry name" value="Cytochrome_b5_domain"/>
</dbReference>
<feature type="region of interest" description="Disordered" evidence="5">
    <location>
        <begin position="141"/>
        <end position="212"/>
    </location>
</feature>
<name>A0A663F1Q7_AQUCH</name>
<evidence type="ECO:0000313" key="6">
    <source>
        <dbReference type="Ensembl" id="ENSACCP00020018715.1"/>
    </source>
</evidence>
<dbReference type="PANTHER" id="PTHR21281:SF0">
    <property type="entry name" value="CYTOCHROME B5 DOMAIN-CONTAINING PROTEIN 1"/>
    <property type="match status" value="1"/>
</dbReference>
<evidence type="ECO:0000313" key="7">
    <source>
        <dbReference type="Proteomes" id="UP000472275"/>
    </source>
</evidence>
<dbReference type="GO" id="GO:0046872">
    <property type="term" value="F:metal ion binding"/>
    <property type="evidence" value="ECO:0007669"/>
    <property type="project" value="UniProtKB-KW"/>
</dbReference>
<evidence type="ECO:0000256" key="3">
    <source>
        <dbReference type="ARBA" id="ARBA00023004"/>
    </source>
</evidence>
<reference evidence="6" key="2">
    <citation type="submission" date="2025-09" db="UniProtKB">
        <authorList>
            <consortium name="Ensembl"/>
        </authorList>
    </citation>
    <scope>IDENTIFICATION</scope>
</reference>
<gene>
    <name evidence="6" type="primary">LOC115338470</name>
</gene>
<keyword evidence="3" id="KW-0408">Iron</keyword>
<evidence type="ECO:0000256" key="5">
    <source>
        <dbReference type="SAM" id="MobiDB-lite"/>
    </source>
</evidence>
<feature type="region of interest" description="Disordered" evidence="5">
    <location>
        <begin position="1"/>
        <end position="42"/>
    </location>
</feature>
<dbReference type="GO" id="GO:0003341">
    <property type="term" value="P:cilium movement"/>
    <property type="evidence" value="ECO:0007669"/>
    <property type="project" value="TreeGrafter"/>
</dbReference>
<proteinExistence type="inferred from homology"/>
<protein>
    <submittedName>
        <fullName evidence="6">Uncharacterized protein</fullName>
    </submittedName>
</protein>
<feature type="region of interest" description="Disordered" evidence="5">
    <location>
        <begin position="56"/>
        <end position="76"/>
    </location>
</feature>
<organism evidence="6 7">
    <name type="scientific">Aquila chrysaetos chrysaetos</name>
    <dbReference type="NCBI Taxonomy" id="223781"/>
    <lineage>
        <taxon>Eukaryota</taxon>
        <taxon>Metazoa</taxon>
        <taxon>Chordata</taxon>
        <taxon>Craniata</taxon>
        <taxon>Vertebrata</taxon>
        <taxon>Euteleostomi</taxon>
        <taxon>Archelosauria</taxon>
        <taxon>Archosauria</taxon>
        <taxon>Dinosauria</taxon>
        <taxon>Saurischia</taxon>
        <taxon>Theropoda</taxon>
        <taxon>Coelurosauria</taxon>
        <taxon>Aves</taxon>
        <taxon>Neognathae</taxon>
        <taxon>Neoaves</taxon>
        <taxon>Telluraves</taxon>
        <taxon>Accipitrimorphae</taxon>
        <taxon>Accipitriformes</taxon>
        <taxon>Accipitridae</taxon>
        <taxon>Accipitrinae</taxon>
        <taxon>Aquila</taxon>
    </lineage>
</organism>
<evidence type="ECO:0000256" key="2">
    <source>
        <dbReference type="ARBA" id="ARBA00022723"/>
    </source>
</evidence>
<sequence>MGGVSPQAAPPSPPGDPQLRPLLEAAGSDVSHWFDPQTGDPLTRVDPQSGLLCCCVPGGPGGAPPEPRSDWAPPETPPWWEDPRLEVGRLTAAPQHLRLCNTLTGQEHVIEACGEQAGGLVERALPWNAHVGGYAWRCGGAPLHPDQPPPAPDRDGSPPHRPPLLHRRLPRAITAVGNPKTPSAPPKPCTPPHPPQNPCRHPQPRQAPPKHE</sequence>